<evidence type="ECO:0000256" key="1">
    <source>
        <dbReference type="SAM" id="Phobius"/>
    </source>
</evidence>
<keyword evidence="1" id="KW-1133">Transmembrane helix</keyword>
<dbReference type="AlphaFoldDB" id="A0A1Y5TAR0"/>
<dbReference type="Gene3D" id="3.40.190.10">
    <property type="entry name" value="Periplasmic binding protein-like II"/>
    <property type="match status" value="2"/>
</dbReference>
<feature type="transmembrane region" description="Helical" evidence="1">
    <location>
        <begin position="319"/>
        <end position="343"/>
    </location>
</feature>
<dbReference type="EMBL" id="FWFO01000003">
    <property type="protein sequence ID" value="SLN59682.1"/>
    <property type="molecule type" value="Genomic_DNA"/>
</dbReference>
<gene>
    <name evidence="2" type="ORF">TRL7639_03279</name>
</gene>
<proteinExistence type="predicted"/>
<protein>
    <recommendedName>
        <fullName evidence="4">NMT1/THI5 like protein</fullName>
    </recommendedName>
</protein>
<dbReference type="PANTHER" id="PTHR42941:SF1">
    <property type="entry name" value="SLL1037 PROTEIN"/>
    <property type="match status" value="1"/>
</dbReference>
<dbReference type="OrthoDB" id="237270at2"/>
<name>A0A1Y5TAR0_9RHOB</name>
<accession>A0A1Y5TAR0</accession>
<organism evidence="2 3">
    <name type="scientific">Falsiruegeria litorea R37</name>
    <dbReference type="NCBI Taxonomy" id="1200284"/>
    <lineage>
        <taxon>Bacteria</taxon>
        <taxon>Pseudomonadati</taxon>
        <taxon>Pseudomonadota</taxon>
        <taxon>Alphaproteobacteria</taxon>
        <taxon>Rhodobacterales</taxon>
        <taxon>Roseobacteraceae</taxon>
        <taxon>Falsiruegeria</taxon>
    </lineage>
</organism>
<sequence length="418" mass="45697">MRIWTLLAVIVLGTGLVLVFLQLHPPKTLKIAAGPVGGAYDQVAKRYVEQLAADGITLEVIETAGSVENEQLLAERKVDAALLQGGIAVSDPEVEAIGAIFFEPMIFLARSELELPGNPALWRGLKINGGRPGSGTAAAYVDFLAAIELDLLANQTVSIGYDDAISALISDEIDMAVFVAPIDAPYLQRAYGHPDIQFIPLDHSNAIARRLAYAATVTVPTGAISLDPVIPAEPQSILALEARLAVSPDLHPALINRVTMAAKALHASRDIITDPDAFPSVEGTDLPVNNAARQLITEGPSTWHDWLPYWMAAQVNRTLLLLLPILFIVVPMLRALPGIYAYIMGWKVWQHYPDIRAIEDELDENPSVEDLKRMDAELVELDDRLSKVRLPAAYRQAAYHARMHVELVRKRIEGMRTA</sequence>
<dbReference type="Pfam" id="PF16868">
    <property type="entry name" value="NMT1_3"/>
    <property type="match status" value="1"/>
</dbReference>
<evidence type="ECO:0000313" key="3">
    <source>
        <dbReference type="Proteomes" id="UP000193077"/>
    </source>
</evidence>
<dbReference type="PANTHER" id="PTHR42941">
    <property type="entry name" value="SLL1037 PROTEIN"/>
    <property type="match status" value="1"/>
</dbReference>
<reference evidence="2 3" key="1">
    <citation type="submission" date="2017-03" db="EMBL/GenBank/DDBJ databases">
        <authorList>
            <person name="Afonso C.L."/>
            <person name="Miller P.J."/>
            <person name="Scott M.A."/>
            <person name="Spackman E."/>
            <person name="Goraichik I."/>
            <person name="Dimitrov K.M."/>
            <person name="Suarez D.L."/>
            <person name="Swayne D.E."/>
        </authorList>
    </citation>
    <scope>NUCLEOTIDE SEQUENCE [LARGE SCALE GENOMIC DNA]</scope>
    <source>
        <strain evidence="2 3">CECT 7639</strain>
    </source>
</reference>
<keyword evidence="1" id="KW-0812">Transmembrane</keyword>
<keyword evidence="3" id="KW-1185">Reference proteome</keyword>
<evidence type="ECO:0008006" key="4">
    <source>
        <dbReference type="Google" id="ProtNLM"/>
    </source>
</evidence>
<dbReference type="InterPro" id="IPR011852">
    <property type="entry name" value="TRAP_TAXI"/>
</dbReference>
<dbReference type="Proteomes" id="UP000193077">
    <property type="component" value="Unassembled WGS sequence"/>
</dbReference>
<keyword evidence="1" id="KW-0472">Membrane</keyword>
<dbReference type="RefSeq" id="WP_085796947.1">
    <property type="nucleotide sequence ID" value="NZ_FWFO01000003.1"/>
</dbReference>
<evidence type="ECO:0000313" key="2">
    <source>
        <dbReference type="EMBL" id="SLN59682.1"/>
    </source>
</evidence>
<dbReference type="SUPFAM" id="SSF53850">
    <property type="entry name" value="Periplasmic binding protein-like II"/>
    <property type="match status" value="1"/>
</dbReference>